<feature type="compositionally biased region" description="Pro residues" evidence="12">
    <location>
        <begin position="1084"/>
        <end position="1101"/>
    </location>
</feature>
<feature type="disulfide bond" evidence="10">
    <location>
        <begin position="203"/>
        <end position="213"/>
    </location>
</feature>
<dbReference type="PROSITE" id="PS50026">
    <property type="entry name" value="EGF_3"/>
    <property type="match status" value="3"/>
</dbReference>
<dbReference type="InterPro" id="IPR013783">
    <property type="entry name" value="Ig-like_fold"/>
</dbReference>
<dbReference type="PROSITE" id="PS00514">
    <property type="entry name" value="FIBRINOGEN_C_1"/>
    <property type="match status" value="1"/>
</dbReference>
<dbReference type="PANTHER" id="PTHR46708:SF1">
    <property type="entry name" value="TENASCIN"/>
    <property type="match status" value="1"/>
</dbReference>
<proteinExistence type="inferred from homology"/>
<keyword evidence="11" id="KW-0175">Coiled coil</keyword>
<evidence type="ECO:0008006" key="19">
    <source>
        <dbReference type="Google" id="ProtNLM"/>
    </source>
</evidence>
<name>A0AAD7R6N8_9TELE</name>
<evidence type="ECO:0000256" key="4">
    <source>
        <dbReference type="ARBA" id="ARBA00022530"/>
    </source>
</evidence>
<evidence type="ECO:0000256" key="11">
    <source>
        <dbReference type="SAM" id="Coils"/>
    </source>
</evidence>
<dbReference type="Pfam" id="PF00147">
    <property type="entry name" value="Fibrinogen_C"/>
    <property type="match status" value="1"/>
</dbReference>
<dbReference type="Pfam" id="PF18720">
    <property type="entry name" value="EGF_Tenascin"/>
    <property type="match status" value="3"/>
</dbReference>
<sequence>MPLFPALVLLLLPCPALLIAPGADPAPLSPHPKTAERRAVRDAPAQQPIKVLISDTCVQKELELEPGSPLVLTHRISLVPAPGACGGGCEEQATALRERVERLEREVSALREKCGGTEGGCCTSQPSTGAHCTTQPNGDSCPNGCSDQGRCEGGRCVCFPGFSGPDCSSATCPNDCNNKGRCVDGQCVCDSGFTGADCSGKTCPNDCSNKGRCVDGQCMCDSGFTGTNCSGKTCPNDCSNKGRCVDGQCVCDSGFTGSDCSAKSCPGNCNNKGRCVDGKCVCNSGFTGADCSAKSCPGNCNNKGRCVDGRCVCNSGFTGADCSAKSCPNTCRNKGRCVDGRCMCNRGFTGPDCATKSCHGNCNNKGRCVDGRCVCNSGFTGADCSAKSCPNTCRNKGLCVDGMCMCNRGFTGPDCATKSCPGNCNDQGRCVNGKCVCDGGFTGPDCSAKSCPANCNKKGRCVDGKCVCNSGFTGADCSAKSCPNNCNDQGRCVNGRCVCHSGFKGVDCAEKACPNDCNDKGRCVDGRCVCDSGFAGPDCSQCEEGLTGADCSTVLSGVTHLGIKDITDSSATLFWTLPSIQYESYIITFTSQKEGDQKITSKVEGRITSYTQTGLAAGQEYVASVRGEKDGKMGAESTTEFTTLISGPKNLRVVKTTTTSVVVQWEPPLADIDRYRLSISPNQREGGAATGSRKLTLPPERDSAHIEGLEAGRLYDITLVAEKGRSRSRPVTVQATPAPPLPIEKAPSSDTEVAMETPTVTTGTEGDRQQGRAAGETKPDRMVFYKRKGEDETERRKVWRDQRPGGDGDDDGTKVDPPTRVKDKRKDGVGSKQPVAPRKPKVPGLARFNGTRVGQVGKKPGQVWQKQPGVKRPAYGAKETTKLKRPAVGNGTASQTDPGSRRGEDTNGPDAGTDPVKDNPLGGNGSQTPAGSVIQAHSGSTSPVDSGKDTEPSTGAGEEALEQAAMVAGNSTHANGKKCVKKVKVGYRTANGTVWVSGKEPVPEGGANGRGGAKAGAAGGAERDGSEVGSDITMGTAGSDTGVAREGGNEPWGDQLTDARAQGRLQTIHTDSEQPKHDPEHPSPRPALPMTPPPSLLPPFGQPEGGSQTGGTKETGAEGPQRSSITDGAAGSGKEGGKNEGRGEEGRSEAEGAATEGREGGPPSTRHPGPKTPPRRRPLMGPFHNRTRLNLGAPHHPSRGPYRRRIPLRMTNRTGVPAGTRRVLPKPDHQGKQGSYGPGTRLTPGGLALRTNGSNAKTRQSYTKTGHNGPTSTRVGPNLNVTAPERAGPGVGYRKVVVHSPVGAGGQKNGSVSGGPVPRAGPGFASVGVRNVTSGGFTLIWVAPHRIYRNFTVTHREHGGTEETDREEEDDDDDEDSRDEAGVLPGSARSLPFQNLAPQTRYSLTLSGSGPRLRSKTHLLTVTTGPEPPSDLSFSNVTSSSVTVSWTNPQRPVTGFRVTYTHARDEEPVSVAVDSQSSNVPLSHLTPGSSYAVSVISLLGLDESDPIKGIFATLPDPPTDLRAINVTDAQALLLWRPALATVDRYIIIYASEKGSAVTITVSGNAAEQQLKELQGSTVYTVTISSQLGSLQSTGATHIFTTVGGIDQIVREGPRELTASNVTPRSAVLSWKPPPVAVTGYKLTYQTAGEEMREVTLDPGVSQHKLARLFPMSKYTVHLQGERWGQYTAAISTQFTTGVLRFPFPSDCSQELLNGFGDSGEVEIFPGGKQGGAVPVFCDMETDGGGWTVFQRRMDGGTDFFRRWREYSRGFGSLTGEFWLGNELLHNLTGLVPMALRVDLRAGAESVYAHYSSFSVGTQRQHYALTVSGYSGTAGDSLSYHDQRPFSTKDRDPQPFITRCAMSYKGGWWYRNCHEANLNGLYDTHTNHQGVIWTSWKDIHFSIPFTEMKMRPASFTPPPQG</sequence>
<feature type="chain" id="PRO_5041935598" description="Tenascin" evidence="13">
    <location>
        <begin position="19"/>
        <end position="1920"/>
    </location>
</feature>
<evidence type="ECO:0000256" key="8">
    <source>
        <dbReference type="ARBA" id="ARBA00023157"/>
    </source>
</evidence>
<comment type="subcellular location">
    <subcellularLocation>
        <location evidence="1">Secreted</location>
        <location evidence="1">Extracellular space</location>
        <location evidence="1">Extracellular matrix</location>
    </subcellularLocation>
</comment>
<feature type="region of interest" description="Disordered" evidence="12">
    <location>
        <begin position="998"/>
        <end position="1203"/>
    </location>
</feature>
<dbReference type="PROSITE" id="PS50853">
    <property type="entry name" value="FN3"/>
    <property type="match status" value="4"/>
</dbReference>
<feature type="domain" description="Fibronectin type-III" evidence="15">
    <location>
        <begin position="647"/>
        <end position="739"/>
    </location>
</feature>
<feature type="domain" description="Fibrinogen C-terminal" evidence="16">
    <location>
        <begin position="1698"/>
        <end position="1913"/>
    </location>
</feature>
<feature type="disulfide bond" evidence="10">
    <location>
        <begin position="344"/>
        <end position="353"/>
    </location>
</feature>
<dbReference type="InterPro" id="IPR050991">
    <property type="entry name" value="ECM_Regulatory_Proteins"/>
</dbReference>
<feature type="domain" description="EGF-like" evidence="14">
    <location>
        <begin position="137"/>
        <end position="168"/>
    </location>
</feature>
<dbReference type="PROSITE" id="PS01186">
    <property type="entry name" value="EGF_2"/>
    <property type="match status" value="4"/>
</dbReference>
<feature type="domain" description="Fibronectin type-III" evidence="15">
    <location>
        <begin position="557"/>
        <end position="646"/>
    </location>
</feature>
<evidence type="ECO:0000259" key="15">
    <source>
        <dbReference type="PROSITE" id="PS50853"/>
    </source>
</evidence>
<keyword evidence="8 10" id="KW-1015">Disulfide bond</keyword>
<evidence type="ECO:0000256" key="5">
    <source>
        <dbReference type="ARBA" id="ARBA00022536"/>
    </source>
</evidence>
<dbReference type="Gene3D" id="2.10.25.10">
    <property type="entry name" value="Laminin"/>
    <property type="match status" value="13"/>
</dbReference>
<protein>
    <recommendedName>
        <fullName evidence="19">Tenascin</fullName>
    </recommendedName>
</protein>
<feature type="region of interest" description="Disordered" evidence="12">
    <location>
        <begin position="1358"/>
        <end position="1395"/>
    </location>
</feature>
<dbReference type="Gene3D" id="2.60.40.10">
    <property type="entry name" value="Immunoglobulins"/>
    <property type="match status" value="6"/>
</dbReference>
<feature type="signal peptide" evidence="13">
    <location>
        <begin position="1"/>
        <end position="18"/>
    </location>
</feature>
<evidence type="ECO:0000256" key="1">
    <source>
        <dbReference type="ARBA" id="ARBA00004498"/>
    </source>
</evidence>
<evidence type="ECO:0000256" key="6">
    <source>
        <dbReference type="ARBA" id="ARBA00022729"/>
    </source>
</evidence>
<dbReference type="CDD" id="cd00063">
    <property type="entry name" value="FN3"/>
    <property type="match status" value="5"/>
</dbReference>
<evidence type="ECO:0000256" key="12">
    <source>
        <dbReference type="SAM" id="MobiDB-lite"/>
    </source>
</evidence>
<dbReference type="CDD" id="cd00087">
    <property type="entry name" value="FReD"/>
    <property type="match status" value="1"/>
</dbReference>
<comment type="caution">
    <text evidence="17">The sequence shown here is derived from an EMBL/GenBank/DDBJ whole genome shotgun (WGS) entry which is preliminary data.</text>
</comment>
<keyword evidence="9" id="KW-0325">Glycoprotein</keyword>
<keyword evidence="4" id="KW-0272">Extracellular matrix</keyword>
<gene>
    <name evidence="17" type="ORF">AAFF_G00333710</name>
</gene>
<dbReference type="InterPro" id="IPR003961">
    <property type="entry name" value="FN3_dom"/>
</dbReference>
<evidence type="ECO:0000256" key="3">
    <source>
        <dbReference type="ARBA" id="ARBA00022525"/>
    </source>
</evidence>
<dbReference type="InterPro" id="IPR041161">
    <property type="entry name" value="EGF_Tenascin"/>
</dbReference>
<dbReference type="Pfam" id="PF00041">
    <property type="entry name" value="fn3"/>
    <property type="match status" value="5"/>
</dbReference>
<dbReference type="Pfam" id="PF25024">
    <property type="entry name" value="EGF_TEN"/>
    <property type="match status" value="1"/>
</dbReference>
<dbReference type="InterPro" id="IPR036116">
    <property type="entry name" value="FN3_sf"/>
</dbReference>
<dbReference type="InterPro" id="IPR036056">
    <property type="entry name" value="Fibrinogen-like_C"/>
</dbReference>
<dbReference type="PROSITE" id="PS00022">
    <property type="entry name" value="EGF_1"/>
    <property type="match status" value="5"/>
</dbReference>
<dbReference type="GO" id="GO:0031175">
    <property type="term" value="P:neuron projection development"/>
    <property type="evidence" value="ECO:0007669"/>
    <property type="project" value="TreeGrafter"/>
</dbReference>
<organism evidence="17 18">
    <name type="scientific">Aldrovandia affinis</name>
    <dbReference type="NCBI Taxonomy" id="143900"/>
    <lineage>
        <taxon>Eukaryota</taxon>
        <taxon>Metazoa</taxon>
        <taxon>Chordata</taxon>
        <taxon>Craniata</taxon>
        <taxon>Vertebrata</taxon>
        <taxon>Euteleostomi</taxon>
        <taxon>Actinopterygii</taxon>
        <taxon>Neopterygii</taxon>
        <taxon>Teleostei</taxon>
        <taxon>Notacanthiformes</taxon>
        <taxon>Halosauridae</taxon>
        <taxon>Aldrovandia</taxon>
    </lineage>
</organism>
<feature type="disulfide bond" evidence="10">
    <location>
        <begin position="220"/>
        <end position="229"/>
    </location>
</feature>
<dbReference type="InterPro" id="IPR020837">
    <property type="entry name" value="Fibrinogen_CS"/>
</dbReference>
<dbReference type="Proteomes" id="UP001221898">
    <property type="component" value="Unassembled WGS sequence"/>
</dbReference>
<feature type="domain" description="Fibronectin type-III" evidence="15">
    <location>
        <begin position="1428"/>
        <end position="1517"/>
    </location>
</feature>
<feature type="compositionally biased region" description="Basic and acidic residues" evidence="12">
    <location>
        <begin position="1070"/>
        <end position="1083"/>
    </location>
</feature>
<evidence type="ECO:0000256" key="2">
    <source>
        <dbReference type="ARBA" id="ARBA00008673"/>
    </source>
</evidence>
<feature type="domain" description="EGF-like" evidence="14">
    <location>
        <begin position="199"/>
        <end position="230"/>
    </location>
</feature>
<feature type="region of interest" description="Disordered" evidence="12">
    <location>
        <begin position="724"/>
        <end position="955"/>
    </location>
</feature>
<dbReference type="InterPro" id="IPR000742">
    <property type="entry name" value="EGF"/>
</dbReference>
<dbReference type="EMBL" id="JAINUG010000513">
    <property type="protein sequence ID" value="KAJ8367034.1"/>
    <property type="molecule type" value="Genomic_DNA"/>
</dbReference>
<feature type="region of interest" description="Disordered" evidence="12">
    <location>
        <begin position="25"/>
        <end position="44"/>
    </location>
</feature>
<feature type="disulfide bond" evidence="10">
    <location>
        <begin position="141"/>
        <end position="151"/>
    </location>
</feature>
<feature type="compositionally biased region" description="Polar residues" evidence="12">
    <location>
        <begin position="1251"/>
        <end position="1280"/>
    </location>
</feature>
<dbReference type="InterPro" id="IPR014716">
    <property type="entry name" value="Fibrinogen_a/b/g_C_1"/>
</dbReference>
<feature type="compositionally biased region" description="Acidic residues" evidence="12">
    <location>
        <begin position="1364"/>
        <end position="1378"/>
    </location>
</feature>
<evidence type="ECO:0000256" key="9">
    <source>
        <dbReference type="ARBA" id="ARBA00023180"/>
    </source>
</evidence>
<feature type="compositionally biased region" description="Polar residues" evidence="12">
    <location>
        <begin position="926"/>
        <end position="944"/>
    </location>
</feature>
<keyword evidence="3" id="KW-0964">Secreted</keyword>
<dbReference type="PANTHER" id="PTHR46708">
    <property type="entry name" value="TENASCIN"/>
    <property type="match status" value="1"/>
</dbReference>
<dbReference type="FunFam" id="2.10.25.10:FF:000001">
    <property type="entry name" value="Tenascin C"/>
    <property type="match status" value="13"/>
</dbReference>
<dbReference type="SUPFAM" id="SSF49265">
    <property type="entry name" value="Fibronectin type III"/>
    <property type="match status" value="4"/>
</dbReference>
<comment type="caution">
    <text evidence="10">Lacks conserved residue(s) required for the propagation of feature annotation.</text>
</comment>
<feature type="compositionally biased region" description="Basic and acidic residues" evidence="12">
    <location>
        <begin position="1135"/>
        <end position="1150"/>
    </location>
</feature>
<feature type="compositionally biased region" description="Basic and acidic residues" evidence="12">
    <location>
        <begin position="765"/>
        <end position="829"/>
    </location>
</feature>
<dbReference type="CDD" id="cd00054">
    <property type="entry name" value="EGF_CA"/>
    <property type="match status" value="2"/>
</dbReference>
<dbReference type="PROSITE" id="PS51406">
    <property type="entry name" value="FIBRINOGEN_C_2"/>
    <property type="match status" value="1"/>
</dbReference>
<accession>A0AAD7R6N8</accession>
<evidence type="ECO:0000259" key="14">
    <source>
        <dbReference type="PROSITE" id="PS50026"/>
    </source>
</evidence>
<reference evidence="17" key="1">
    <citation type="journal article" date="2023" name="Science">
        <title>Genome structures resolve the early diversification of teleost fishes.</title>
        <authorList>
            <person name="Parey E."/>
            <person name="Louis A."/>
            <person name="Montfort J."/>
            <person name="Bouchez O."/>
            <person name="Roques C."/>
            <person name="Iampietro C."/>
            <person name="Lluch J."/>
            <person name="Castinel A."/>
            <person name="Donnadieu C."/>
            <person name="Desvignes T."/>
            <person name="Floi Bucao C."/>
            <person name="Jouanno E."/>
            <person name="Wen M."/>
            <person name="Mejri S."/>
            <person name="Dirks R."/>
            <person name="Jansen H."/>
            <person name="Henkel C."/>
            <person name="Chen W.J."/>
            <person name="Zahm M."/>
            <person name="Cabau C."/>
            <person name="Klopp C."/>
            <person name="Thompson A.W."/>
            <person name="Robinson-Rechavi M."/>
            <person name="Braasch I."/>
            <person name="Lecointre G."/>
            <person name="Bobe J."/>
            <person name="Postlethwait J.H."/>
            <person name="Berthelot C."/>
            <person name="Roest Crollius H."/>
            <person name="Guiguen Y."/>
        </authorList>
    </citation>
    <scope>NUCLEOTIDE SEQUENCE</scope>
    <source>
        <strain evidence="17">NC1722</strain>
    </source>
</reference>
<keyword evidence="6 13" id="KW-0732">Signal</keyword>
<evidence type="ECO:0000259" key="16">
    <source>
        <dbReference type="PROSITE" id="PS51406"/>
    </source>
</evidence>
<feature type="coiled-coil region" evidence="11">
    <location>
        <begin position="86"/>
        <end position="113"/>
    </location>
</feature>
<dbReference type="GO" id="GO:0005615">
    <property type="term" value="C:extracellular space"/>
    <property type="evidence" value="ECO:0007669"/>
    <property type="project" value="TreeGrafter"/>
</dbReference>
<keyword evidence="5 10" id="KW-0245">EGF-like domain</keyword>
<evidence type="ECO:0000313" key="18">
    <source>
        <dbReference type="Proteomes" id="UP001221898"/>
    </source>
</evidence>
<dbReference type="SMART" id="SM00181">
    <property type="entry name" value="EGF"/>
    <property type="match status" value="13"/>
</dbReference>
<dbReference type="Pfam" id="PF23106">
    <property type="entry name" value="EGF_Teneurin"/>
    <property type="match status" value="2"/>
</dbReference>
<comment type="similarity">
    <text evidence="2">Belongs to the tenascin family.</text>
</comment>
<dbReference type="Gene3D" id="3.90.215.10">
    <property type="entry name" value="Gamma Fibrinogen, chain A, domain 1"/>
    <property type="match status" value="1"/>
</dbReference>
<evidence type="ECO:0000313" key="17">
    <source>
        <dbReference type="EMBL" id="KAJ8367034.1"/>
    </source>
</evidence>
<dbReference type="InterPro" id="IPR002181">
    <property type="entry name" value="Fibrinogen_a/b/g_C_dom"/>
</dbReference>
<keyword evidence="7" id="KW-0677">Repeat</keyword>
<feature type="domain" description="EGF-like" evidence="14">
    <location>
        <begin position="323"/>
        <end position="354"/>
    </location>
</feature>
<evidence type="ECO:0000256" key="10">
    <source>
        <dbReference type="PROSITE-ProRule" id="PRU00076"/>
    </source>
</evidence>
<feature type="compositionally biased region" description="Gly residues" evidence="12">
    <location>
        <begin position="1006"/>
        <end position="1019"/>
    </location>
</feature>
<feature type="disulfide bond" evidence="10">
    <location>
        <begin position="327"/>
        <end position="337"/>
    </location>
</feature>
<keyword evidence="18" id="KW-1185">Reference proteome</keyword>
<evidence type="ECO:0000256" key="13">
    <source>
        <dbReference type="SAM" id="SignalP"/>
    </source>
</evidence>
<dbReference type="FunFam" id="3.90.215.10:FF:000001">
    <property type="entry name" value="Tenascin isoform 1"/>
    <property type="match status" value="1"/>
</dbReference>
<dbReference type="GO" id="GO:0030155">
    <property type="term" value="P:regulation of cell adhesion"/>
    <property type="evidence" value="ECO:0007669"/>
    <property type="project" value="TreeGrafter"/>
</dbReference>
<evidence type="ECO:0000256" key="7">
    <source>
        <dbReference type="ARBA" id="ARBA00022737"/>
    </source>
</evidence>
<dbReference type="SMART" id="SM00186">
    <property type="entry name" value="FBG"/>
    <property type="match status" value="1"/>
</dbReference>
<dbReference type="SMART" id="SM00060">
    <property type="entry name" value="FN3"/>
    <property type="match status" value="5"/>
</dbReference>
<feature type="disulfide bond" evidence="10">
    <location>
        <begin position="158"/>
        <end position="167"/>
    </location>
</feature>
<dbReference type="SUPFAM" id="SSF56496">
    <property type="entry name" value="Fibrinogen C-terminal domain-like"/>
    <property type="match status" value="1"/>
</dbReference>
<feature type="domain" description="Fibronectin type-III" evidence="15">
    <location>
        <begin position="1612"/>
        <end position="1701"/>
    </location>
</feature>
<feature type="region of interest" description="Disordered" evidence="12">
    <location>
        <begin position="1215"/>
        <end position="1280"/>
    </location>
</feature>